<gene>
    <name evidence="9" type="primary">THAP5_6</name>
    <name evidence="9" type="ORF">CM83_52554</name>
</gene>
<dbReference type="AlphaFoldDB" id="A0A0A9XPU4"/>
<dbReference type="EMBL" id="GBHO01021983">
    <property type="protein sequence ID" value="JAG21621.1"/>
    <property type="molecule type" value="Transcribed_RNA"/>
</dbReference>
<feature type="compositionally biased region" description="Basic and acidic residues" evidence="7">
    <location>
        <begin position="119"/>
        <end position="135"/>
    </location>
</feature>
<evidence type="ECO:0000256" key="7">
    <source>
        <dbReference type="SAM" id="MobiDB-lite"/>
    </source>
</evidence>
<evidence type="ECO:0000256" key="5">
    <source>
        <dbReference type="PROSITE-ProRule" id="PRU00309"/>
    </source>
</evidence>
<proteinExistence type="predicted"/>
<dbReference type="PANTHER" id="PTHR46927">
    <property type="entry name" value="AGAP005574-PA"/>
    <property type="match status" value="1"/>
</dbReference>
<dbReference type="GO" id="GO:0008270">
    <property type="term" value="F:zinc ion binding"/>
    <property type="evidence" value="ECO:0007669"/>
    <property type="project" value="UniProtKB-KW"/>
</dbReference>
<keyword evidence="1" id="KW-0479">Metal-binding</keyword>
<dbReference type="SUPFAM" id="SSF57716">
    <property type="entry name" value="Glucocorticoid receptor-like (DNA-binding domain)"/>
    <property type="match status" value="1"/>
</dbReference>
<dbReference type="GO" id="GO:0003677">
    <property type="term" value="F:DNA binding"/>
    <property type="evidence" value="ECO:0007669"/>
    <property type="project" value="UniProtKB-UniRule"/>
</dbReference>
<dbReference type="SMART" id="SM00980">
    <property type="entry name" value="THAP"/>
    <property type="match status" value="1"/>
</dbReference>
<reference evidence="9" key="2">
    <citation type="submission" date="2014-07" db="EMBL/GenBank/DDBJ databases">
        <authorList>
            <person name="Hull J."/>
        </authorList>
    </citation>
    <scope>NUCLEOTIDE SEQUENCE</scope>
</reference>
<dbReference type="InterPro" id="IPR006612">
    <property type="entry name" value="THAP_Znf"/>
</dbReference>
<dbReference type="Pfam" id="PF05485">
    <property type="entry name" value="THAP"/>
    <property type="match status" value="1"/>
</dbReference>
<dbReference type="InterPro" id="IPR052224">
    <property type="entry name" value="THAP_domain_protein"/>
</dbReference>
<organism evidence="9">
    <name type="scientific">Lygus hesperus</name>
    <name type="common">Western plant bug</name>
    <dbReference type="NCBI Taxonomy" id="30085"/>
    <lineage>
        <taxon>Eukaryota</taxon>
        <taxon>Metazoa</taxon>
        <taxon>Ecdysozoa</taxon>
        <taxon>Arthropoda</taxon>
        <taxon>Hexapoda</taxon>
        <taxon>Insecta</taxon>
        <taxon>Pterygota</taxon>
        <taxon>Neoptera</taxon>
        <taxon>Paraneoptera</taxon>
        <taxon>Hemiptera</taxon>
        <taxon>Heteroptera</taxon>
        <taxon>Panheteroptera</taxon>
        <taxon>Cimicomorpha</taxon>
        <taxon>Miridae</taxon>
        <taxon>Mirini</taxon>
        <taxon>Lygus</taxon>
    </lineage>
</organism>
<evidence type="ECO:0000256" key="3">
    <source>
        <dbReference type="ARBA" id="ARBA00022833"/>
    </source>
</evidence>
<feature type="region of interest" description="Disordered" evidence="7">
    <location>
        <begin position="111"/>
        <end position="153"/>
    </location>
</feature>
<evidence type="ECO:0000256" key="4">
    <source>
        <dbReference type="ARBA" id="ARBA00023125"/>
    </source>
</evidence>
<name>A0A0A9XPU4_LYGHE</name>
<evidence type="ECO:0000313" key="9">
    <source>
        <dbReference type="EMBL" id="JAG21621.1"/>
    </source>
</evidence>
<feature type="domain" description="THAP-type" evidence="8">
    <location>
        <begin position="1"/>
        <end position="101"/>
    </location>
</feature>
<evidence type="ECO:0000256" key="6">
    <source>
        <dbReference type="SAM" id="Coils"/>
    </source>
</evidence>
<evidence type="ECO:0000256" key="1">
    <source>
        <dbReference type="ARBA" id="ARBA00022723"/>
    </source>
</evidence>
<protein>
    <submittedName>
        <fullName evidence="9">THAP domain-containing protein 5</fullName>
    </submittedName>
</protein>
<keyword evidence="6" id="KW-0175">Coiled coil</keyword>
<evidence type="ECO:0000256" key="2">
    <source>
        <dbReference type="ARBA" id="ARBA00022771"/>
    </source>
</evidence>
<dbReference type="PROSITE" id="PS50950">
    <property type="entry name" value="ZF_THAP"/>
    <property type="match status" value="1"/>
</dbReference>
<reference evidence="9" key="1">
    <citation type="journal article" date="2014" name="PLoS ONE">
        <title>Transcriptome-Based Identification of ABC Transporters in the Western Tarnished Plant Bug Lygus hesperus.</title>
        <authorList>
            <person name="Hull J.J."/>
            <person name="Chaney K."/>
            <person name="Geib S.M."/>
            <person name="Fabrick J.A."/>
            <person name="Brent C.S."/>
            <person name="Walsh D."/>
            <person name="Lavine L.C."/>
        </authorList>
    </citation>
    <scope>NUCLEOTIDE SEQUENCE</scope>
</reference>
<keyword evidence="3" id="KW-0862">Zinc</keyword>
<feature type="non-terminal residue" evidence="9">
    <location>
        <position position="372"/>
    </location>
</feature>
<accession>A0A0A9XPU4</accession>
<sequence length="372" mass="42223">MPSSCFAPGCKTGYRSEVKKLKAEGKKTPCMFRPPKDKIEEWNRRIPRSDRSLGEKDVLCALHFVPEDIITTWEHTGPDGKKAIIEREKPCLLPTAVPCIFPNIPSYLSNPIKKRKAPTKREPTIQKRCNRERSQQDGVPDGETAPLPTVDPEFPDFPMSPSNLPNDPSPPETCIYNVQPDISSIKLPGTMWGVHTSPELTIFCHLDALRQADKCVEFRQENPDPTVTLRGKVVMVEQGIKNKDDVEVMLQNVHAIRLCSGASPGKFSSACSTQLHAENPTPRRTNTTRCKECQKYRDTLQKRQRRANARATRAVPKMTPLARCTQQKRRLQKKVQKLETVLGETMERWMRTYLGYLQNFDERVTVASTIKS</sequence>
<evidence type="ECO:0000259" key="8">
    <source>
        <dbReference type="PROSITE" id="PS50950"/>
    </source>
</evidence>
<keyword evidence="2 5" id="KW-0863">Zinc-finger</keyword>
<keyword evidence="4 5" id="KW-0238">DNA-binding</keyword>
<dbReference type="PANTHER" id="PTHR46927:SF3">
    <property type="entry name" value="THAP-TYPE DOMAIN-CONTAINING PROTEIN"/>
    <property type="match status" value="1"/>
</dbReference>
<feature type="coiled-coil region" evidence="6">
    <location>
        <begin position="321"/>
        <end position="348"/>
    </location>
</feature>